<comment type="caution">
    <text evidence="5">The sequence shown here is derived from an EMBL/GenBank/DDBJ whole genome shotgun (WGS) entry which is preliminary data.</text>
</comment>
<dbReference type="PANTHER" id="PTHR24305">
    <property type="entry name" value="CYTOCHROME P450"/>
    <property type="match status" value="1"/>
</dbReference>
<dbReference type="InterPro" id="IPR050121">
    <property type="entry name" value="Cytochrome_P450_monoxygenase"/>
</dbReference>
<reference evidence="5 6" key="1">
    <citation type="submission" date="2015-07" db="EMBL/GenBank/DDBJ databases">
        <title>The genome of the fungus Escovopsis weberi, a specialized disease agent of ant agriculture.</title>
        <authorList>
            <person name="de Man T.J."/>
            <person name="Stajich J.E."/>
            <person name="Kubicek C.P."/>
            <person name="Chenthamara K."/>
            <person name="Atanasova L."/>
            <person name="Druzhinina I.S."/>
            <person name="Birnbaum S."/>
            <person name="Barribeau S.M."/>
            <person name="Teiling C."/>
            <person name="Suen G."/>
            <person name="Currie C."/>
            <person name="Gerardo N.M."/>
        </authorList>
    </citation>
    <scope>NUCLEOTIDE SEQUENCE [LARGE SCALE GENOMIC DNA]</scope>
</reference>
<organism evidence="5 6">
    <name type="scientific">Escovopsis weberi</name>
    <dbReference type="NCBI Taxonomy" id="150374"/>
    <lineage>
        <taxon>Eukaryota</taxon>
        <taxon>Fungi</taxon>
        <taxon>Dikarya</taxon>
        <taxon>Ascomycota</taxon>
        <taxon>Pezizomycotina</taxon>
        <taxon>Sordariomycetes</taxon>
        <taxon>Hypocreomycetidae</taxon>
        <taxon>Hypocreales</taxon>
        <taxon>Hypocreaceae</taxon>
        <taxon>Escovopsis</taxon>
    </lineage>
</organism>
<keyword evidence="3 4" id="KW-0408">Iron</keyword>
<dbReference type="PRINTS" id="PR00385">
    <property type="entry name" value="P450"/>
</dbReference>
<evidence type="ECO:0000313" key="6">
    <source>
        <dbReference type="Proteomes" id="UP000053831"/>
    </source>
</evidence>
<gene>
    <name evidence="5" type="ORF">ESCO_004798</name>
</gene>
<keyword evidence="1 4" id="KW-0349">Heme</keyword>
<feature type="binding site" description="axial binding residue" evidence="4">
    <location>
        <position position="413"/>
    </location>
    <ligand>
        <name>heme</name>
        <dbReference type="ChEBI" id="CHEBI:30413"/>
    </ligand>
    <ligandPart>
        <name>Fe</name>
        <dbReference type="ChEBI" id="CHEBI:18248"/>
    </ligandPart>
</feature>
<keyword evidence="6" id="KW-1185">Reference proteome</keyword>
<dbReference type="GO" id="GO:0016705">
    <property type="term" value="F:oxidoreductase activity, acting on paired donors, with incorporation or reduction of molecular oxygen"/>
    <property type="evidence" value="ECO:0007669"/>
    <property type="project" value="InterPro"/>
</dbReference>
<dbReference type="Pfam" id="PF00067">
    <property type="entry name" value="p450"/>
    <property type="match status" value="1"/>
</dbReference>
<dbReference type="Gene3D" id="1.10.630.10">
    <property type="entry name" value="Cytochrome P450"/>
    <property type="match status" value="1"/>
</dbReference>
<dbReference type="FunFam" id="1.10.630.10:FF:000051">
    <property type="entry name" value="Cytochrome P450 monooxygenase (Fum15)"/>
    <property type="match status" value="1"/>
</dbReference>
<dbReference type="OrthoDB" id="1470350at2759"/>
<dbReference type="GO" id="GO:0020037">
    <property type="term" value="F:heme binding"/>
    <property type="evidence" value="ECO:0007669"/>
    <property type="project" value="InterPro"/>
</dbReference>
<dbReference type="PANTHER" id="PTHR24305:SF227">
    <property type="entry name" value="P450, PUTATIVE (EUROFUNG)-RELATED"/>
    <property type="match status" value="1"/>
</dbReference>
<protein>
    <submittedName>
        <fullName evidence="5">Protein LUTEIN DEFICIENT 5</fullName>
    </submittedName>
</protein>
<dbReference type="GO" id="GO:0004497">
    <property type="term" value="F:monooxygenase activity"/>
    <property type="evidence" value="ECO:0007669"/>
    <property type="project" value="InterPro"/>
</dbReference>
<dbReference type="AlphaFoldDB" id="A0A0M9VRM1"/>
<dbReference type="CDD" id="cd11069">
    <property type="entry name" value="CYP_FUM15-like"/>
    <property type="match status" value="1"/>
</dbReference>
<evidence type="ECO:0000256" key="3">
    <source>
        <dbReference type="ARBA" id="ARBA00023004"/>
    </source>
</evidence>
<dbReference type="GO" id="GO:0005506">
    <property type="term" value="F:iron ion binding"/>
    <property type="evidence" value="ECO:0007669"/>
    <property type="project" value="InterPro"/>
</dbReference>
<dbReference type="Proteomes" id="UP000053831">
    <property type="component" value="Unassembled WGS sequence"/>
</dbReference>
<evidence type="ECO:0000313" key="5">
    <source>
        <dbReference type="EMBL" id="KOS16789.1"/>
    </source>
</evidence>
<dbReference type="InterPro" id="IPR002401">
    <property type="entry name" value="Cyt_P450_E_grp-I"/>
</dbReference>
<evidence type="ECO:0000256" key="1">
    <source>
        <dbReference type="ARBA" id="ARBA00022617"/>
    </source>
</evidence>
<dbReference type="PRINTS" id="PR00463">
    <property type="entry name" value="EP450I"/>
</dbReference>
<comment type="cofactor">
    <cofactor evidence="4">
        <name>heme</name>
        <dbReference type="ChEBI" id="CHEBI:30413"/>
    </cofactor>
</comment>
<sequence>MPLPLSRTLPNDGLLRYFWFLNSERIVLTSHKALAEVLVHNSYAFRKPNSVTEALGRVVGFGVLLAEGDDHKRQRRNLNPAFAFRHIKDLYPLFWDKSCELVAAMTAECAGPGRVGVLEIGEWSSRATLDIIGVAALGRDFRAIQDKDNELARAYDTLFKPDAVGRVLAVLGTMIPQSLIFALPLQRNREVASATRWVRELCRDLVREKKQRLATKDHERDVDILSVALESGQFSDDNLVDQLMTFLAAGHETTTRAVTWAIYLLCLHPAVQERLRAEVRANLPSTSALASEPANEGRSSRAVTSVDIDRLPYLAAVCSETLRCYTPIPVTVREAAHDTTIQGVSIPKGTRVMLVPHAINTDTAGWGERAEQFDPERWLARDDAGAEERQRAASGGAASNYAFLTFLHGPRSCIGSGFARAEMACLVAALVGRFSFELVDKELMDESKMEIRMEVTARPARGLTVQLRVLDDY</sequence>
<dbReference type="EMBL" id="LGSR01000029">
    <property type="protein sequence ID" value="KOS16789.1"/>
    <property type="molecule type" value="Genomic_DNA"/>
</dbReference>
<name>A0A0M9VRM1_ESCWE</name>
<dbReference type="InterPro" id="IPR036396">
    <property type="entry name" value="Cyt_P450_sf"/>
</dbReference>
<dbReference type="SUPFAM" id="SSF48264">
    <property type="entry name" value="Cytochrome P450"/>
    <property type="match status" value="1"/>
</dbReference>
<accession>A0A0M9VRM1</accession>
<dbReference type="InterPro" id="IPR001128">
    <property type="entry name" value="Cyt_P450"/>
</dbReference>
<dbReference type="STRING" id="150374.A0A0M9VRM1"/>
<evidence type="ECO:0000256" key="2">
    <source>
        <dbReference type="ARBA" id="ARBA00022723"/>
    </source>
</evidence>
<evidence type="ECO:0000256" key="4">
    <source>
        <dbReference type="PIRSR" id="PIRSR602401-1"/>
    </source>
</evidence>
<keyword evidence="2 4" id="KW-0479">Metal-binding</keyword>
<proteinExistence type="predicted"/>